<feature type="compositionally biased region" description="Polar residues" evidence="1">
    <location>
        <begin position="122"/>
        <end position="167"/>
    </location>
</feature>
<sequence>VESLNTFQDDGGVARDATAVEACTSQASQVSELPNLGPIASLAPSSLFRGSLLASPSRSHMGAARDRKSSFAVSGEDVLKTLPDSSLMVATDVSELDFEVLINEARDLDNLKLSVLPYDPAQTSQESRLLTPNKQSELDTESSTPLPRLSKTSQEARSQSQALTGSENAEDGLGIPINGIRGIRGPPLSLPRDTFSMQGEEFGSASANEDELDFEILINSIQTRSLQTNLRGFISRMHQPSERISSPATKVCDMPQFDHELRAQSPPMNKTSYTCKSQEAQAGNNSTSTMLDDQRPSVESTPLPGQRQQHHCPPGKRPSAECLREAVIPIYGVSLH</sequence>
<evidence type="ECO:0000313" key="2">
    <source>
        <dbReference type="EMBL" id="PPR01764.1"/>
    </source>
</evidence>
<evidence type="ECO:0000256" key="1">
    <source>
        <dbReference type="SAM" id="MobiDB-lite"/>
    </source>
</evidence>
<name>A0A409YFJ8_9AGAR</name>
<dbReference type="InParanoid" id="A0A409YFJ8"/>
<feature type="compositionally biased region" description="Polar residues" evidence="1">
    <location>
        <begin position="266"/>
        <end position="291"/>
    </location>
</feature>
<dbReference type="AlphaFoldDB" id="A0A409YFJ8"/>
<organism evidence="2 3">
    <name type="scientific">Gymnopilus dilepis</name>
    <dbReference type="NCBI Taxonomy" id="231916"/>
    <lineage>
        <taxon>Eukaryota</taxon>
        <taxon>Fungi</taxon>
        <taxon>Dikarya</taxon>
        <taxon>Basidiomycota</taxon>
        <taxon>Agaricomycotina</taxon>
        <taxon>Agaricomycetes</taxon>
        <taxon>Agaricomycetidae</taxon>
        <taxon>Agaricales</taxon>
        <taxon>Agaricineae</taxon>
        <taxon>Hymenogastraceae</taxon>
        <taxon>Gymnopilus</taxon>
    </lineage>
</organism>
<feature type="region of interest" description="Disordered" evidence="1">
    <location>
        <begin position="262"/>
        <end position="318"/>
    </location>
</feature>
<reference evidence="2 3" key="1">
    <citation type="journal article" date="2018" name="Evol. Lett.">
        <title>Horizontal gene cluster transfer increased hallucinogenic mushroom diversity.</title>
        <authorList>
            <person name="Reynolds H.T."/>
            <person name="Vijayakumar V."/>
            <person name="Gluck-Thaler E."/>
            <person name="Korotkin H.B."/>
            <person name="Matheny P.B."/>
            <person name="Slot J.C."/>
        </authorList>
    </citation>
    <scope>NUCLEOTIDE SEQUENCE [LARGE SCALE GENOMIC DNA]</scope>
    <source>
        <strain evidence="2 3">SRW20</strain>
    </source>
</reference>
<keyword evidence="3" id="KW-1185">Reference proteome</keyword>
<feature type="compositionally biased region" description="Low complexity" evidence="1">
    <location>
        <begin position="172"/>
        <end position="187"/>
    </location>
</feature>
<feature type="non-terminal residue" evidence="2">
    <location>
        <position position="1"/>
    </location>
</feature>
<dbReference type="EMBL" id="NHYE01000906">
    <property type="protein sequence ID" value="PPR01764.1"/>
    <property type="molecule type" value="Genomic_DNA"/>
</dbReference>
<evidence type="ECO:0000313" key="3">
    <source>
        <dbReference type="Proteomes" id="UP000284706"/>
    </source>
</evidence>
<feature type="region of interest" description="Disordered" evidence="1">
    <location>
        <begin position="122"/>
        <end position="194"/>
    </location>
</feature>
<dbReference type="Proteomes" id="UP000284706">
    <property type="component" value="Unassembled WGS sequence"/>
</dbReference>
<gene>
    <name evidence="2" type="ORF">CVT26_013174</name>
</gene>
<accession>A0A409YFJ8</accession>
<proteinExistence type="predicted"/>
<protein>
    <submittedName>
        <fullName evidence="2">Uncharacterized protein</fullName>
    </submittedName>
</protein>
<comment type="caution">
    <text evidence="2">The sequence shown here is derived from an EMBL/GenBank/DDBJ whole genome shotgun (WGS) entry which is preliminary data.</text>
</comment>